<evidence type="ECO:0000313" key="6">
    <source>
        <dbReference type="Proteomes" id="UP000251313"/>
    </source>
</evidence>
<evidence type="ECO:0000256" key="3">
    <source>
        <dbReference type="ARBA" id="ARBA00022691"/>
    </source>
</evidence>
<dbReference type="Pfam" id="PF13649">
    <property type="entry name" value="Methyltransf_25"/>
    <property type="match status" value="1"/>
</dbReference>
<dbReference type="GO" id="GO:0061542">
    <property type="term" value="F:3-demethylubiquinol 3-O-methyltransferase activity"/>
    <property type="evidence" value="ECO:0007669"/>
    <property type="project" value="UniProtKB-EC"/>
</dbReference>
<dbReference type="GO" id="GO:0032259">
    <property type="term" value="P:methylation"/>
    <property type="evidence" value="ECO:0007669"/>
    <property type="project" value="UniProtKB-KW"/>
</dbReference>
<name>A0AB38FQN6_9ENTR</name>
<evidence type="ECO:0000256" key="2">
    <source>
        <dbReference type="ARBA" id="ARBA00022679"/>
    </source>
</evidence>
<gene>
    <name evidence="5" type="primary">ubiG_1</name>
    <name evidence="5" type="ORF">NCTC11967_00363</name>
</gene>
<protein>
    <submittedName>
        <fullName evidence="5">3-demethylubiquinone-9 3-methyltransferase</fullName>
        <ecNumber evidence="5">2.1.1.64</ecNumber>
    </submittedName>
</protein>
<evidence type="ECO:0000313" key="5">
    <source>
        <dbReference type="EMBL" id="SQA60140.1"/>
    </source>
</evidence>
<accession>A0AB38FQN6</accession>
<reference evidence="5 6" key="1">
    <citation type="submission" date="2018-06" db="EMBL/GenBank/DDBJ databases">
        <authorList>
            <consortium name="Pathogen Informatics"/>
            <person name="Doyle S."/>
        </authorList>
    </citation>
    <scope>NUCLEOTIDE SEQUENCE [LARGE SCALE GENOMIC DNA]</scope>
    <source>
        <strain evidence="5 6">NCTC11967</strain>
    </source>
</reference>
<dbReference type="InterPro" id="IPR041698">
    <property type="entry name" value="Methyltransf_25"/>
</dbReference>
<dbReference type="PANTHER" id="PTHR43464">
    <property type="entry name" value="METHYLTRANSFERASE"/>
    <property type="match status" value="1"/>
</dbReference>
<evidence type="ECO:0000256" key="1">
    <source>
        <dbReference type="ARBA" id="ARBA00022603"/>
    </source>
</evidence>
<evidence type="ECO:0000259" key="4">
    <source>
        <dbReference type="Pfam" id="PF13649"/>
    </source>
</evidence>
<dbReference type="SUPFAM" id="SSF53335">
    <property type="entry name" value="S-adenosyl-L-methionine-dependent methyltransferases"/>
    <property type="match status" value="1"/>
</dbReference>
<comment type="caution">
    <text evidence="5">The sequence shown here is derived from an EMBL/GenBank/DDBJ whole genome shotgun (WGS) entry which is preliminary data.</text>
</comment>
<dbReference type="EC" id="2.1.1.64" evidence="5"/>
<dbReference type="Proteomes" id="UP000251313">
    <property type="component" value="Unassembled WGS sequence"/>
</dbReference>
<feature type="domain" description="Methyltransferase" evidence="4">
    <location>
        <begin position="49"/>
        <end position="141"/>
    </location>
</feature>
<keyword evidence="2 5" id="KW-0808">Transferase</keyword>
<dbReference type="AlphaFoldDB" id="A0AB38FQN6"/>
<keyword evidence="3" id="KW-0949">S-adenosyl-L-methionine</keyword>
<organism evidence="5 6">
    <name type="scientific">Yokenella regensburgei</name>
    <dbReference type="NCBI Taxonomy" id="158877"/>
    <lineage>
        <taxon>Bacteria</taxon>
        <taxon>Pseudomonadati</taxon>
        <taxon>Pseudomonadota</taxon>
        <taxon>Gammaproteobacteria</taxon>
        <taxon>Enterobacterales</taxon>
        <taxon>Enterobacteriaceae</taxon>
        <taxon>Yokenella</taxon>
    </lineage>
</organism>
<dbReference type="InterPro" id="IPR029063">
    <property type="entry name" value="SAM-dependent_MTases_sf"/>
</dbReference>
<sequence>MTLVTLSPADFFALDDFMYFQQDRLDDTVTEQEINSIIDITAMPGKLHILDTPCGYGRHSKALMQRGHQVTGIDLSPRFIDQAQTYPPGQQGTFILGEMDTQVGEALFDLVLILFNSFGYYPHPRNVNFLERCALQLKPSGKIVIDTINGATLQTSGFMQPVVIGKGEESLRIEKQIADIQYEEGINLHYTITSQRKTQTTRTALDVVFYRPEELDAILKRSGFRQTTFYSGLLGEKSWDPQSKKMVVVAQK</sequence>
<proteinExistence type="predicted"/>
<dbReference type="EMBL" id="UAVL01000001">
    <property type="protein sequence ID" value="SQA60140.1"/>
    <property type="molecule type" value="Genomic_DNA"/>
</dbReference>
<dbReference type="Gene3D" id="3.40.50.150">
    <property type="entry name" value="Vaccinia Virus protein VP39"/>
    <property type="match status" value="1"/>
</dbReference>
<dbReference type="CDD" id="cd02440">
    <property type="entry name" value="AdoMet_MTases"/>
    <property type="match status" value="1"/>
</dbReference>
<dbReference type="PANTHER" id="PTHR43464:SF19">
    <property type="entry name" value="UBIQUINONE BIOSYNTHESIS O-METHYLTRANSFERASE, MITOCHONDRIAL"/>
    <property type="match status" value="1"/>
</dbReference>
<keyword evidence="1 5" id="KW-0489">Methyltransferase</keyword>
<dbReference type="Gene3D" id="2.20.25.110">
    <property type="entry name" value="S-adenosyl-L-methionine-dependent methyltransferases"/>
    <property type="match status" value="1"/>
</dbReference>